<evidence type="ECO:0000256" key="1">
    <source>
        <dbReference type="SAM" id="MobiDB-lite"/>
    </source>
</evidence>
<gene>
    <name evidence="2" type="ORF">PISMIDRAFT_454301</name>
</gene>
<dbReference type="AlphaFoldDB" id="A0A0C9YFA3"/>
<dbReference type="GO" id="GO:0007030">
    <property type="term" value="P:Golgi organization"/>
    <property type="evidence" value="ECO:0007669"/>
    <property type="project" value="TreeGrafter"/>
</dbReference>
<feature type="compositionally biased region" description="Gly residues" evidence="1">
    <location>
        <begin position="421"/>
        <end position="430"/>
    </location>
</feature>
<feature type="compositionally biased region" description="Basic and acidic residues" evidence="1">
    <location>
        <begin position="432"/>
        <end position="444"/>
    </location>
</feature>
<sequence length="465" mass="50783">MCVAFFTLEHPDYALSILCSNRDEYLTRPTEFAHFHSFEAQGHLHDGISQDQQLARQHPTQHPQDRDAVVLSGIDVQAGGTWLGLARTGKLALLTNITEDTTLKFPLSRGHLVTSFLTTPPSFLTDKHPDPTEVEQYLRGLVGPSDSEDGGGVIYAGFNLLLLIPRVTQSSTMPSPRDADSDHPAEMHATLTDTPTKSVLTYDAYLATNHGAGGKISCRLLSHAEREYGGMSNGSDGYGGKDWAKVKKGLEILRTVLNVAEESNMDRVHDREGGERNVRYGKAPDHSEDKIIEELFELLTWKPPTPPTSRAELCNTIQVDPILLRVSSSNIGAGAATSIGGAKKTGAACTADIAEHTFATSSSTNGKNEPTEQQQPLQRLFATRLATVILVKRTGEVVFVERDRWVLPDEVESNAERKRLQGGGGGGGEWSGDNRSRQGEERKPVLASTSSQLATQRVYRFKLDV</sequence>
<feature type="region of interest" description="Disordered" evidence="1">
    <location>
        <begin position="416"/>
        <end position="450"/>
    </location>
</feature>
<proteinExistence type="predicted"/>
<dbReference type="OrthoDB" id="191601at2759"/>
<name>A0A0C9YFA3_9AGAM</name>
<keyword evidence="3" id="KW-1185">Reference proteome</keyword>
<evidence type="ECO:0008006" key="4">
    <source>
        <dbReference type="Google" id="ProtNLM"/>
    </source>
</evidence>
<dbReference type="HOGENOM" id="CLU_047037_0_1_1"/>
<dbReference type="PANTHER" id="PTHR17985">
    <property type="entry name" value="SER/THR-RICH PROTEIN T10 IN DGCR REGION"/>
    <property type="match status" value="1"/>
</dbReference>
<dbReference type="PANTHER" id="PTHR17985:SF8">
    <property type="entry name" value="TRANSPORT AND GOLGI ORGANIZATION PROTEIN 2 HOMOLOG"/>
    <property type="match status" value="1"/>
</dbReference>
<accession>A0A0C9YFA3</accession>
<dbReference type="EMBL" id="KN833725">
    <property type="protein sequence ID" value="KIK23500.1"/>
    <property type="molecule type" value="Genomic_DNA"/>
</dbReference>
<evidence type="ECO:0000313" key="3">
    <source>
        <dbReference type="Proteomes" id="UP000054018"/>
    </source>
</evidence>
<dbReference type="GO" id="GO:0009306">
    <property type="term" value="P:protein secretion"/>
    <property type="evidence" value="ECO:0007669"/>
    <property type="project" value="TreeGrafter"/>
</dbReference>
<dbReference type="GO" id="GO:0005794">
    <property type="term" value="C:Golgi apparatus"/>
    <property type="evidence" value="ECO:0007669"/>
    <property type="project" value="TreeGrafter"/>
</dbReference>
<reference evidence="2 3" key="1">
    <citation type="submission" date="2014-04" db="EMBL/GenBank/DDBJ databases">
        <authorList>
            <consortium name="DOE Joint Genome Institute"/>
            <person name="Kuo A."/>
            <person name="Kohler A."/>
            <person name="Costa M.D."/>
            <person name="Nagy L.G."/>
            <person name="Floudas D."/>
            <person name="Copeland A."/>
            <person name="Barry K.W."/>
            <person name="Cichocki N."/>
            <person name="Veneault-Fourrey C."/>
            <person name="LaButti K."/>
            <person name="Lindquist E.A."/>
            <person name="Lipzen A."/>
            <person name="Lundell T."/>
            <person name="Morin E."/>
            <person name="Murat C."/>
            <person name="Sun H."/>
            <person name="Tunlid A."/>
            <person name="Henrissat B."/>
            <person name="Grigoriev I.V."/>
            <person name="Hibbett D.S."/>
            <person name="Martin F."/>
            <person name="Nordberg H.P."/>
            <person name="Cantor M.N."/>
            <person name="Hua S.X."/>
        </authorList>
    </citation>
    <scope>NUCLEOTIDE SEQUENCE [LARGE SCALE GENOMIC DNA]</scope>
    <source>
        <strain evidence="2 3">441</strain>
    </source>
</reference>
<dbReference type="Proteomes" id="UP000054018">
    <property type="component" value="Unassembled WGS sequence"/>
</dbReference>
<dbReference type="Pfam" id="PF05742">
    <property type="entry name" value="TANGO2"/>
    <property type="match status" value="2"/>
</dbReference>
<evidence type="ECO:0000313" key="2">
    <source>
        <dbReference type="EMBL" id="KIK23500.1"/>
    </source>
</evidence>
<reference evidence="3" key="2">
    <citation type="submission" date="2015-01" db="EMBL/GenBank/DDBJ databases">
        <title>Evolutionary Origins and Diversification of the Mycorrhizal Mutualists.</title>
        <authorList>
            <consortium name="DOE Joint Genome Institute"/>
            <consortium name="Mycorrhizal Genomics Consortium"/>
            <person name="Kohler A."/>
            <person name="Kuo A."/>
            <person name="Nagy L.G."/>
            <person name="Floudas D."/>
            <person name="Copeland A."/>
            <person name="Barry K.W."/>
            <person name="Cichocki N."/>
            <person name="Veneault-Fourrey C."/>
            <person name="LaButti K."/>
            <person name="Lindquist E.A."/>
            <person name="Lipzen A."/>
            <person name="Lundell T."/>
            <person name="Morin E."/>
            <person name="Murat C."/>
            <person name="Riley R."/>
            <person name="Ohm R."/>
            <person name="Sun H."/>
            <person name="Tunlid A."/>
            <person name="Henrissat B."/>
            <person name="Grigoriev I.V."/>
            <person name="Hibbett D.S."/>
            <person name="Martin F."/>
        </authorList>
    </citation>
    <scope>NUCLEOTIDE SEQUENCE [LARGE SCALE GENOMIC DNA]</scope>
    <source>
        <strain evidence="3">441</strain>
    </source>
</reference>
<organism evidence="2 3">
    <name type="scientific">Pisolithus microcarpus 441</name>
    <dbReference type="NCBI Taxonomy" id="765257"/>
    <lineage>
        <taxon>Eukaryota</taxon>
        <taxon>Fungi</taxon>
        <taxon>Dikarya</taxon>
        <taxon>Basidiomycota</taxon>
        <taxon>Agaricomycotina</taxon>
        <taxon>Agaricomycetes</taxon>
        <taxon>Agaricomycetidae</taxon>
        <taxon>Boletales</taxon>
        <taxon>Sclerodermatineae</taxon>
        <taxon>Pisolithaceae</taxon>
        <taxon>Pisolithus</taxon>
    </lineage>
</organism>
<dbReference type="InterPro" id="IPR008551">
    <property type="entry name" value="TANGO2"/>
</dbReference>
<protein>
    <recommendedName>
        <fullName evidence="4">DUF833-domain-containing protein</fullName>
    </recommendedName>
</protein>